<accession>A0A5C6RUJ9</accession>
<evidence type="ECO:0000256" key="1">
    <source>
        <dbReference type="SAM" id="SignalP"/>
    </source>
</evidence>
<name>A0A5C6RUJ9_9FLAO</name>
<keyword evidence="1" id="KW-0732">Signal</keyword>
<dbReference type="RefSeq" id="WP_147099379.1">
    <property type="nucleotide sequence ID" value="NZ_VOOS01000002.1"/>
</dbReference>
<organism evidence="3 4">
    <name type="scientific">Vicingus serpentipes</name>
    <dbReference type="NCBI Taxonomy" id="1926625"/>
    <lineage>
        <taxon>Bacteria</taxon>
        <taxon>Pseudomonadati</taxon>
        <taxon>Bacteroidota</taxon>
        <taxon>Flavobacteriia</taxon>
        <taxon>Flavobacteriales</taxon>
        <taxon>Vicingaceae</taxon>
        <taxon>Vicingus</taxon>
    </lineage>
</organism>
<dbReference type="Proteomes" id="UP000321721">
    <property type="component" value="Unassembled WGS sequence"/>
</dbReference>
<dbReference type="InterPro" id="IPR025665">
    <property type="entry name" value="Beta-barrel_OMP_2"/>
</dbReference>
<proteinExistence type="predicted"/>
<keyword evidence="4" id="KW-1185">Reference proteome</keyword>
<sequence length="271" mass="29339">MKNLKLILTTTILILTNNFFAQKISLGPEVGINLIPTEKTDIGSNYQLGFHLGAQIKYHFSESFSLSSGLYATQKKKLYSSIDTTTTPDPLGGLIGGLGGLGGGTTNNEANVYTTTTGIVTELYLQIPILANYEIANINFYAGPYAGLLLSATRKEKYNVESTATDVSSFLPSGFGALGNLLQPSNNEPEPSTTKSKEGLATIDFGATAGIGYRVDKLNFNLFYSMGFLDYRKDKGNESIDTHNSVQFSIAYLFNIGGSKGLKNRYDLDIE</sequence>
<reference evidence="3 4" key="1">
    <citation type="submission" date="2019-08" db="EMBL/GenBank/DDBJ databases">
        <title>Genome of Vicingus serpentipes NCIMB 15042.</title>
        <authorList>
            <person name="Bowman J.P."/>
        </authorList>
    </citation>
    <scope>NUCLEOTIDE SEQUENCE [LARGE SCALE GENOMIC DNA]</scope>
    <source>
        <strain evidence="3 4">NCIMB 15042</strain>
    </source>
</reference>
<gene>
    <name evidence="3" type="ORF">FRY74_05415</name>
</gene>
<feature type="chain" id="PRO_5022895482" evidence="1">
    <location>
        <begin position="22"/>
        <end position="271"/>
    </location>
</feature>
<comment type="caution">
    <text evidence="3">The sequence shown here is derived from an EMBL/GenBank/DDBJ whole genome shotgun (WGS) entry which is preliminary data.</text>
</comment>
<feature type="signal peptide" evidence="1">
    <location>
        <begin position="1"/>
        <end position="21"/>
    </location>
</feature>
<dbReference type="AlphaFoldDB" id="A0A5C6RUJ9"/>
<dbReference type="EMBL" id="VOOS01000002">
    <property type="protein sequence ID" value="TXB66008.1"/>
    <property type="molecule type" value="Genomic_DNA"/>
</dbReference>
<evidence type="ECO:0000313" key="4">
    <source>
        <dbReference type="Proteomes" id="UP000321721"/>
    </source>
</evidence>
<evidence type="ECO:0000259" key="2">
    <source>
        <dbReference type="Pfam" id="PF13568"/>
    </source>
</evidence>
<feature type="domain" description="Outer membrane protein beta-barrel" evidence="2">
    <location>
        <begin position="20"/>
        <end position="229"/>
    </location>
</feature>
<protein>
    <submittedName>
        <fullName evidence="3">PorT family protein</fullName>
    </submittedName>
</protein>
<evidence type="ECO:0000313" key="3">
    <source>
        <dbReference type="EMBL" id="TXB66008.1"/>
    </source>
</evidence>
<dbReference type="Pfam" id="PF13568">
    <property type="entry name" value="OMP_b-brl_2"/>
    <property type="match status" value="1"/>
</dbReference>
<dbReference type="OrthoDB" id="947434at2"/>